<accession>A0ABW2NZM9</accession>
<evidence type="ECO:0000313" key="2">
    <source>
        <dbReference type="EMBL" id="MFC7381727.1"/>
    </source>
</evidence>
<proteinExistence type="predicted"/>
<gene>
    <name evidence="2" type="ORF">ACFQSB_05880</name>
</gene>
<dbReference type="EMBL" id="JBHTCG010000003">
    <property type="protein sequence ID" value="MFC7381727.1"/>
    <property type="molecule type" value="Genomic_DNA"/>
</dbReference>
<dbReference type="Pfam" id="PF18735">
    <property type="entry name" value="HEPN_RiboL-PSP"/>
    <property type="match status" value="1"/>
</dbReference>
<sequence>MPSPRFQTLSVRILELRSNLLPEEFDPTGLYAVQVHECARAFRLLAHAEFEAFIEDRAQQIVARAVSEWLSDGSIRPSLLSLVAFESNLGWKETTILSAKEKQRRAPDLTQRVDAARKNYLNYVIMQNNGIKEKNLLRILLPLGVREEDIDEQWLSTLEAWATARGELAHKSGKPQRLLDPHVEFLTVQQLQKGFGDIDEVLESV</sequence>
<evidence type="ECO:0000313" key="3">
    <source>
        <dbReference type="Proteomes" id="UP001596496"/>
    </source>
</evidence>
<keyword evidence="3" id="KW-1185">Reference proteome</keyword>
<evidence type="ECO:0000259" key="1">
    <source>
        <dbReference type="Pfam" id="PF18735"/>
    </source>
</evidence>
<feature type="domain" description="RiboL-PSP-HEPN" evidence="1">
    <location>
        <begin position="39"/>
        <end position="183"/>
    </location>
</feature>
<comment type="caution">
    <text evidence="2">The sequence shown here is derived from an EMBL/GenBank/DDBJ whole genome shotgun (WGS) entry which is preliminary data.</text>
</comment>
<dbReference type="Proteomes" id="UP001596496">
    <property type="component" value="Unassembled WGS sequence"/>
</dbReference>
<organism evidence="2 3">
    <name type="scientific">Sphaerisporangium rhizosphaerae</name>
    <dbReference type="NCBI Taxonomy" id="2269375"/>
    <lineage>
        <taxon>Bacteria</taxon>
        <taxon>Bacillati</taxon>
        <taxon>Actinomycetota</taxon>
        <taxon>Actinomycetes</taxon>
        <taxon>Streptosporangiales</taxon>
        <taxon>Streptosporangiaceae</taxon>
        <taxon>Sphaerisporangium</taxon>
    </lineage>
</organism>
<protein>
    <submittedName>
        <fullName evidence="2">HEPN domain-containing protein</fullName>
    </submittedName>
</protein>
<dbReference type="RefSeq" id="WP_380824746.1">
    <property type="nucleotide sequence ID" value="NZ_JBHTCG010000003.1"/>
</dbReference>
<name>A0ABW2NZM9_9ACTN</name>
<dbReference type="InterPro" id="IPR041519">
    <property type="entry name" value="HEPN_RiboL-PSP"/>
</dbReference>
<reference evidence="3" key="1">
    <citation type="journal article" date="2019" name="Int. J. Syst. Evol. Microbiol.">
        <title>The Global Catalogue of Microorganisms (GCM) 10K type strain sequencing project: providing services to taxonomists for standard genome sequencing and annotation.</title>
        <authorList>
            <consortium name="The Broad Institute Genomics Platform"/>
            <consortium name="The Broad Institute Genome Sequencing Center for Infectious Disease"/>
            <person name="Wu L."/>
            <person name="Ma J."/>
        </authorList>
    </citation>
    <scope>NUCLEOTIDE SEQUENCE [LARGE SCALE GENOMIC DNA]</scope>
    <source>
        <strain evidence="3">CECT 7649</strain>
    </source>
</reference>